<dbReference type="InterPro" id="IPR035542">
    <property type="entry name" value="CRIP"/>
</dbReference>
<feature type="compositionally biased region" description="Basic and acidic residues" evidence="4">
    <location>
        <begin position="87"/>
        <end position="102"/>
    </location>
</feature>
<keyword evidence="2" id="KW-0539">Nucleus</keyword>
<reference evidence="7" key="1">
    <citation type="submission" date="2022-08" db="EMBL/GenBank/DDBJ databases">
        <authorList>
            <person name="Gutierrez-Valencia J."/>
        </authorList>
    </citation>
    <scope>NUCLEOTIDE SEQUENCE</scope>
</reference>
<comment type="subcellular location">
    <subcellularLocation>
        <location evidence="1">Nucleus</location>
    </subcellularLocation>
</comment>
<keyword evidence="3" id="KW-0479">Metal-binding</keyword>
<protein>
    <recommendedName>
        <fullName evidence="6">CCHC-type domain-containing protein</fullName>
    </recommendedName>
</protein>
<dbReference type="EMBL" id="CAMGYJ010000010">
    <property type="protein sequence ID" value="CAI0555567.1"/>
    <property type="molecule type" value="Genomic_DNA"/>
</dbReference>
<evidence type="ECO:0000313" key="8">
    <source>
        <dbReference type="Proteomes" id="UP001154282"/>
    </source>
</evidence>
<organism evidence="7 8">
    <name type="scientific">Linum tenue</name>
    <dbReference type="NCBI Taxonomy" id="586396"/>
    <lineage>
        <taxon>Eukaryota</taxon>
        <taxon>Viridiplantae</taxon>
        <taxon>Streptophyta</taxon>
        <taxon>Embryophyta</taxon>
        <taxon>Tracheophyta</taxon>
        <taxon>Spermatophyta</taxon>
        <taxon>Magnoliopsida</taxon>
        <taxon>eudicotyledons</taxon>
        <taxon>Gunneridae</taxon>
        <taxon>Pentapetalae</taxon>
        <taxon>rosids</taxon>
        <taxon>fabids</taxon>
        <taxon>Malpighiales</taxon>
        <taxon>Linaceae</taxon>
        <taxon>Linum</taxon>
    </lineage>
</organism>
<sequence>MAEFGLLFLDFQCCLLLSHYYNIWSAGGGCFKCGAVDHLARDCTEGPGSKSQGPKYILKDDNTQRGSDNSRYAMVFDGEAPGSPIEEESRRSLGEPDEQPDKGRRRHRKTSDGRDEEKDSSKSRIRQSDRRRVDEDDDSDRRRDSKATRYQHDSRIKDHGGDKGDGKKTSIDHHGRGERIDSDRDKDHYQRRSGEGDYWRRSDDGEDRIRRKELDDDSKERKRRHGESDRRETRDREERDEGREHKRKDPDGDHRRETRDREREFRHKSDKRR</sequence>
<name>A0AAV0RGN1_9ROSI</name>
<keyword evidence="3" id="KW-0863">Zinc-finger</keyword>
<feature type="domain" description="CCHC-type" evidence="6">
    <location>
        <begin position="30"/>
        <end position="45"/>
    </location>
</feature>
<dbReference type="AlphaFoldDB" id="A0AAV0RGN1"/>
<evidence type="ECO:0000256" key="4">
    <source>
        <dbReference type="SAM" id="MobiDB-lite"/>
    </source>
</evidence>
<evidence type="ECO:0000256" key="2">
    <source>
        <dbReference type="ARBA" id="ARBA00023242"/>
    </source>
</evidence>
<keyword evidence="5" id="KW-0732">Signal</keyword>
<evidence type="ECO:0000313" key="7">
    <source>
        <dbReference type="EMBL" id="CAI0555567.1"/>
    </source>
</evidence>
<dbReference type="GO" id="GO:0008270">
    <property type="term" value="F:zinc ion binding"/>
    <property type="evidence" value="ECO:0007669"/>
    <property type="project" value="UniProtKB-KW"/>
</dbReference>
<evidence type="ECO:0000256" key="1">
    <source>
        <dbReference type="ARBA" id="ARBA00004123"/>
    </source>
</evidence>
<feature type="region of interest" description="Disordered" evidence="4">
    <location>
        <begin position="44"/>
        <end position="273"/>
    </location>
</feature>
<feature type="chain" id="PRO_5043550001" description="CCHC-type domain-containing protein" evidence="5">
    <location>
        <begin position="26"/>
        <end position="273"/>
    </location>
</feature>
<dbReference type="InterPro" id="IPR001878">
    <property type="entry name" value="Znf_CCHC"/>
</dbReference>
<dbReference type="PANTHER" id="PTHR45843:SF1">
    <property type="entry name" value="PEPTIDYL-PROLYL CIS-TRANS ISOMERASE-LIKE 4"/>
    <property type="match status" value="1"/>
</dbReference>
<feature type="compositionally biased region" description="Basic and acidic residues" evidence="4">
    <location>
        <begin position="110"/>
        <end position="267"/>
    </location>
</feature>
<gene>
    <name evidence="7" type="ORF">LITE_LOCUS47647</name>
</gene>
<keyword evidence="3" id="KW-0862">Zinc</keyword>
<dbReference type="PANTHER" id="PTHR45843">
    <property type="entry name" value="PEPTIDYL-PROLYL CIS-TRANS ISOMERASE-LIKE 4"/>
    <property type="match status" value="1"/>
</dbReference>
<dbReference type="Proteomes" id="UP001154282">
    <property type="component" value="Unassembled WGS sequence"/>
</dbReference>
<dbReference type="GO" id="GO:0003676">
    <property type="term" value="F:nucleic acid binding"/>
    <property type="evidence" value="ECO:0007669"/>
    <property type="project" value="InterPro"/>
</dbReference>
<evidence type="ECO:0000256" key="3">
    <source>
        <dbReference type="PROSITE-ProRule" id="PRU00047"/>
    </source>
</evidence>
<comment type="caution">
    <text evidence="7">The sequence shown here is derived from an EMBL/GenBank/DDBJ whole genome shotgun (WGS) entry which is preliminary data.</text>
</comment>
<keyword evidence="8" id="KW-1185">Reference proteome</keyword>
<evidence type="ECO:0000259" key="6">
    <source>
        <dbReference type="PROSITE" id="PS50158"/>
    </source>
</evidence>
<dbReference type="GO" id="GO:0005634">
    <property type="term" value="C:nucleus"/>
    <property type="evidence" value="ECO:0007669"/>
    <property type="project" value="UniProtKB-SubCell"/>
</dbReference>
<feature type="signal peptide" evidence="5">
    <location>
        <begin position="1"/>
        <end position="25"/>
    </location>
</feature>
<dbReference type="Pfam" id="PF00098">
    <property type="entry name" value="zf-CCHC"/>
    <property type="match status" value="1"/>
</dbReference>
<proteinExistence type="predicted"/>
<dbReference type="PROSITE" id="PS50158">
    <property type="entry name" value="ZF_CCHC"/>
    <property type="match status" value="1"/>
</dbReference>
<accession>A0AAV0RGN1</accession>
<dbReference type="SMART" id="SM00343">
    <property type="entry name" value="ZnF_C2HC"/>
    <property type="match status" value="1"/>
</dbReference>
<evidence type="ECO:0000256" key="5">
    <source>
        <dbReference type="SAM" id="SignalP"/>
    </source>
</evidence>